<sequence length="68" mass="7260">MESRPARRAPDQNRQRQPNISVSCVAALASPPPISDSPTDLSKCVPARGLVERALALSPRLNGLVTLN</sequence>
<comment type="caution">
    <text evidence="3">The sequence shown here is derived from an EMBL/GenBank/DDBJ whole genome shotgun (WGS) entry which is preliminary data.</text>
</comment>
<proteinExistence type="predicted"/>
<evidence type="ECO:0000313" key="4">
    <source>
        <dbReference type="Proteomes" id="UP000472727"/>
    </source>
</evidence>
<evidence type="ECO:0000313" key="2">
    <source>
        <dbReference type="EMBL" id="KAF3217732.1"/>
    </source>
</evidence>
<reference evidence="3 4" key="1">
    <citation type="submission" date="2019-06" db="EMBL/GenBank/DDBJ databases">
        <authorList>
            <person name="Palmer J.M."/>
        </authorList>
    </citation>
    <scope>NUCLEOTIDE SEQUENCE [LARGE SCALE GENOMIC DNA]</scope>
    <source>
        <strain evidence="3 4">TWF106</strain>
        <strain evidence="2">TWF679</strain>
    </source>
</reference>
<dbReference type="EMBL" id="WIWT01000013">
    <property type="protein sequence ID" value="KAF3217732.1"/>
    <property type="molecule type" value="Genomic_DNA"/>
</dbReference>
<accession>A0A7C8V2Q3</accession>
<organism evidence="3 4">
    <name type="scientific">Orbilia oligospora</name>
    <name type="common">Nematode-trapping fungus</name>
    <name type="synonym">Arthrobotrys oligospora</name>
    <dbReference type="NCBI Taxonomy" id="2813651"/>
    <lineage>
        <taxon>Eukaryota</taxon>
        <taxon>Fungi</taxon>
        <taxon>Dikarya</taxon>
        <taxon>Ascomycota</taxon>
        <taxon>Pezizomycotina</taxon>
        <taxon>Orbiliomycetes</taxon>
        <taxon>Orbiliales</taxon>
        <taxon>Orbiliaceae</taxon>
        <taxon>Orbilia</taxon>
    </lineage>
</organism>
<name>A0A7C8V2Q3_ORBOL</name>
<dbReference type="Proteomes" id="UP000472727">
    <property type="component" value="Unassembled WGS sequence"/>
</dbReference>
<protein>
    <submittedName>
        <fullName evidence="3">Uncharacterized protein</fullName>
    </submittedName>
</protein>
<feature type="compositionally biased region" description="Basic and acidic residues" evidence="1">
    <location>
        <begin position="1"/>
        <end position="14"/>
    </location>
</feature>
<dbReference type="Proteomes" id="UP000614610">
    <property type="component" value="Unassembled WGS sequence"/>
</dbReference>
<evidence type="ECO:0000313" key="3">
    <source>
        <dbReference type="EMBL" id="KAF3226499.1"/>
    </source>
</evidence>
<feature type="region of interest" description="Disordered" evidence="1">
    <location>
        <begin position="1"/>
        <end position="20"/>
    </location>
</feature>
<dbReference type="AlphaFoldDB" id="A0A7C8V2Q3"/>
<gene>
    <name evidence="3" type="ORF">TWF106_000241</name>
    <name evidence="2" type="ORF">TWF679_001933</name>
</gene>
<evidence type="ECO:0000256" key="1">
    <source>
        <dbReference type="SAM" id="MobiDB-lite"/>
    </source>
</evidence>
<dbReference type="EMBL" id="WIWS01000010">
    <property type="protein sequence ID" value="KAF3226499.1"/>
    <property type="molecule type" value="Genomic_DNA"/>
</dbReference>